<organism evidence="3">
    <name type="scientific">Anisakis simplex</name>
    <name type="common">Herring worm</name>
    <dbReference type="NCBI Taxonomy" id="6269"/>
    <lineage>
        <taxon>Eukaryota</taxon>
        <taxon>Metazoa</taxon>
        <taxon>Ecdysozoa</taxon>
        <taxon>Nematoda</taxon>
        <taxon>Chromadorea</taxon>
        <taxon>Rhabditida</taxon>
        <taxon>Spirurina</taxon>
        <taxon>Ascaridomorpha</taxon>
        <taxon>Ascaridoidea</taxon>
        <taxon>Anisakidae</taxon>
        <taxon>Anisakis</taxon>
        <taxon>Anisakis simplex complex</taxon>
    </lineage>
</organism>
<accession>A0A0M3J5M0</accession>
<dbReference type="WBParaSite" id="ASIM_0000285101-mRNA-1">
    <property type="protein sequence ID" value="ASIM_0000285101-mRNA-1"/>
    <property type="gene ID" value="ASIM_0000285101"/>
</dbReference>
<protein>
    <submittedName>
        <fullName evidence="1 3">Uncharacterized protein</fullName>
    </submittedName>
</protein>
<reference evidence="1 2" key="2">
    <citation type="submission" date="2018-11" db="EMBL/GenBank/DDBJ databases">
        <authorList>
            <consortium name="Pathogen Informatics"/>
        </authorList>
    </citation>
    <scope>NUCLEOTIDE SEQUENCE [LARGE SCALE GENOMIC DNA]</scope>
</reference>
<dbReference type="AlphaFoldDB" id="A0A0M3J5M0"/>
<dbReference type="EMBL" id="UYRR01003766">
    <property type="protein sequence ID" value="VDK20432.1"/>
    <property type="molecule type" value="Genomic_DNA"/>
</dbReference>
<keyword evidence="2" id="KW-1185">Reference proteome</keyword>
<dbReference type="Proteomes" id="UP000267096">
    <property type="component" value="Unassembled WGS sequence"/>
</dbReference>
<evidence type="ECO:0000313" key="1">
    <source>
        <dbReference type="EMBL" id="VDK20432.1"/>
    </source>
</evidence>
<gene>
    <name evidence="1" type="ORF">ASIM_LOCUS2703</name>
</gene>
<proteinExistence type="predicted"/>
<evidence type="ECO:0000313" key="3">
    <source>
        <dbReference type="WBParaSite" id="ASIM_0000285101-mRNA-1"/>
    </source>
</evidence>
<sequence length="105" mass="12132">MLGDVLNQISYEARVKMGNLSSWKRFIQRHRSSCPPEAVKRTIVKQERLISTKYMRRSVGVQVNVSERVGKVDRGTQTRPRPDPLTPKVVYKFITDEEVDVDEIS</sequence>
<name>A0A0M3J5M0_ANISI</name>
<reference evidence="3" key="1">
    <citation type="submission" date="2017-02" db="UniProtKB">
        <authorList>
            <consortium name="WormBaseParasite"/>
        </authorList>
    </citation>
    <scope>IDENTIFICATION</scope>
</reference>
<evidence type="ECO:0000313" key="2">
    <source>
        <dbReference type="Proteomes" id="UP000267096"/>
    </source>
</evidence>